<dbReference type="AlphaFoldDB" id="A0A9P9WXI6"/>
<evidence type="ECO:0000313" key="2">
    <source>
        <dbReference type="EMBL" id="KAI1881117.1"/>
    </source>
</evidence>
<reference evidence="2" key="1">
    <citation type="submission" date="2021-03" db="EMBL/GenBank/DDBJ databases">
        <title>Revisited historic fungal species revealed as producer of novel bioactive compounds through whole genome sequencing and comparative genomics.</title>
        <authorList>
            <person name="Vignolle G.A."/>
            <person name="Hochenegger N."/>
            <person name="Mach R.L."/>
            <person name="Mach-Aigner A.R."/>
            <person name="Javad Rahimi M."/>
            <person name="Salim K.A."/>
            <person name="Chan C.M."/>
            <person name="Lim L.B.L."/>
            <person name="Cai F."/>
            <person name="Druzhinina I.S."/>
            <person name="U'Ren J.M."/>
            <person name="Derntl C."/>
        </authorList>
    </citation>
    <scope>NUCLEOTIDE SEQUENCE</scope>
    <source>
        <strain evidence="2">TUCIM 5799</strain>
    </source>
</reference>
<name>A0A9P9WXI6_9PEZI</name>
<dbReference type="InterPro" id="IPR045518">
    <property type="entry name" value="2EXR"/>
</dbReference>
<evidence type="ECO:0000313" key="3">
    <source>
        <dbReference type="Proteomes" id="UP000829685"/>
    </source>
</evidence>
<dbReference type="EMBL" id="JAFIMR010000002">
    <property type="protein sequence ID" value="KAI1881117.1"/>
    <property type="molecule type" value="Genomic_DNA"/>
</dbReference>
<proteinExistence type="predicted"/>
<keyword evidence="3" id="KW-1185">Reference proteome</keyword>
<organism evidence="2 3">
    <name type="scientific">Neoarthrinium moseri</name>
    <dbReference type="NCBI Taxonomy" id="1658444"/>
    <lineage>
        <taxon>Eukaryota</taxon>
        <taxon>Fungi</taxon>
        <taxon>Dikarya</taxon>
        <taxon>Ascomycota</taxon>
        <taxon>Pezizomycotina</taxon>
        <taxon>Sordariomycetes</taxon>
        <taxon>Xylariomycetidae</taxon>
        <taxon>Amphisphaeriales</taxon>
        <taxon>Apiosporaceae</taxon>
        <taxon>Neoarthrinium</taxon>
    </lineage>
</organism>
<protein>
    <recommendedName>
        <fullName evidence="1">2EXR domain-containing protein</fullName>
    </recommendedName>
</protein>
<sequence length="319" mass="35143">MSVLPKDECPRQLMYLPCELRAMIWNRVEQEDIQEVCILLADHDQRRVLAPLTVDTAFPVLMHVCRESRASAAARTRFRFSPAARIRTPFRRFRPELDILCVPGMDALLYGRAAAPPGQSLHQEAEGEGGEDSPPLPLVRHLALGFWTQPMAAFVLVTFPRLRSLSLVLRRPDGQPMRAGTGLGIPVRRCQLRRVEVGRAGSGGGGGGGPGILSDCARVDRGAKGVAAILQRLRCDLFRGGGVPRSADGRPLGCDDGSGYVPLDLSARYFATWQYGPSEGTFRDRVEFPDGFERCCADSHVHSPEKYDPEQVRVNDVLQ</sequence>
<gene>
    <name evidence="2" type="ORF">JX265_001357</name>
</gene>
<dbReference type="Proteomes" id="UP000829685">
    <property type="component" value="Unassembled WGS sequence"/>
</dbReference>
<feature type="domain" description="2EXR" evidence="1">
    <location>
        <begin position="15"/>
        <end position="100"/>
    </location>
</feature>
<dbReference type="Pfam" id="PF20150">
    <property type="entry name" value="2EXR"/>
    <property type="match status" value="1"/>
</dbReference>
<accession>A0A9P9WXI6</accession>
<evidence type="ECO:0000259" key="1">
    <source>
        <dbReference type="Pfam" id="PF20150"/>
    </source>
</evidence>
<comment type="caution">
    <text evidence="2">The sequence shown here is derived from an EMBL/GenBank/DDBJ whole genome shotgun (WGS) entry which is preliminary data.</text>
</comment>